<keyword evidence="1" id="KW-0812">Transmembrane</keyword>
<feature type="domain" description="TonB-dependent receptor plug" evidence="3">
    <location>
        <begin position="158"/>
        <end position="263"/>
    </location>
</feature>
<dbReference type="Gene3D" id="2.60.40.1120">
    <property type="entry name" value="Carboxypeptidase-like, regulatory domain"/>
    <property type="match status" value="1"/>
</dbReference>
<protein>
    <submittedName>
        <fullName evidence="4">TonB-dependent receptor</fullName>
    </submittedName>
</protein>
<dbReference type="InterPro" id="IPR023996">
    <property type="entry name" value="TonB-dep_OMP_SusC/RagA"/>
</dbReference>
<comment type="subcellular location">
    <subcellularLocation>
        <location evidence="1">Cell outer membrane</location>
        <topology evidence="1">Multi-pass membrane protein</topology>
    </subcellularLocation>
</comment>
<evidence type="ECO:0000259" key="3">
    <source>
        <dbReference type="Pfam" id="PF07715"/>
    </source>
</evidence>
<dbReference type="SUPFAM" id="SSF56935">
    <property type="entry name" value="Porins"/>
    <property type="match status" value="1"/>
</dbReference>
<dbReference type="InterPro" id="IPR039426">
    <property type="entry name" value="TonB-dep_rcpt-like"/>
</dbReference>
<dbReference type="Pfam" id="PF07715">
    <property type="entry name" value="Plug"/>
    <property type="match status" value="1"/>
</dbReference>
<dbReference type="OrthoDB" id="9768177at2"/>
<dbReference type="FunFam" id="2.170.130.10:FF:000003">
    <property type="entry name" value="SusC/RagA family TonB-linked outer membrane protein"/>
    <property type="match status" value="1"/>
</dbReference>
<feature type="signal peptide" evidence="2">
    <location>
        <begin position="1"/>
        <end position="26"/>
    </location>
</feature>
<reference evidence="4 5" key="1">
    <citation type="submission" date="2018-11" db="EMBL/GenBank/DDBJ databases">
        <title>Rufibacter latericius sp. nov., isolated from water in Baiyang Lake.</title>
        <authorList>
            <person name="Yang Y."/>
        </authorList>
    </citation>
    <scope>NUCLEOTIDE SEQUENCE [LARGE SCALE GENOMIC DNA]</scope>
    <source>
        <strain evidence="4 5">MCC P1</strain>
    </source>
</reference>
<accession>A0A3M9N5I7</accession>
<name>A0A3M9N5I7_9BACT</name>
<dbReference type="InterPro" id="IPR012910">
    <property type="entry name" value="Plug_dom"/>
</dbReference>
<evidence type="ECO:0000313" key="5">
    <source>
        <dbReference type="Proteomes" id="UP000271010"/>
    </source>
</evidence>
<dbReference type="InterPro" id="IPR023997">
    <property type="entry name" value="TonB-dep_OMP_SusC/RagA_CS"/>
</dbReference>
<dbReference type="AlphaFoldDB" id="A0A3M9N5I7"/>
<keyword evidence="1" id="KW-1134">Transmembrane beta strand</keyword>
<evidence type="ECO:0000256" key="2">
    <source>
        <dbReference type="SAM" id="SignalP"/>
    </source>
</evidence>
<dbReference type="PROSITE" id="PS52016">
    <property type="entry name" value="TONB_DEPENDENT_REC_3"/>
    <property type="match status" value="1"/>
</dbReference>
<dbReference type="Pfam" id="PF13715">
    <property type="entry name" value="CarbopepD_reg_2"/>
    <property type="match status" value="1"/>
</dbReference>
<dbReference type="EMBL" id="RJJE01000001">
    <property type="protein sequence ID" value="RNI33019.1"/>
    <property type="molecule type" value="Genomic_DNA"/>
</dbReference>
<evidence type="ECO:0000256" key="1">
    <source>
        <dbReference type="PROSITE-ProRule" id="PRU01360"/>
    </source>
</evidence>
<keyword evidence="2" id="KW-0732">Signal</keyword>
<keyword evidence="4" id="KW-0675">Receptor</keyword>
<comment type="similarity">
    <text evidence="1">Belongs to the TonB-dependent receptor family.</text>
</comment>
<dbReference type="SUPFAM" id="SSF49464">
    <property type="entry name" value="Carboxypeptidase regulatory domain-like"/>
    <property type="match status" value="1"/>
</dbReference>
<dbReference type="GO" id="GO:0009279">
    <property type="term" value="C:cell outer membrane"/>
    <property type="evidence" value="ECO:0007669"/>
    <property type="project" value="UniProtKB-SubCell"/>
</dbReference>
<keyword evidence="1" id="KW-0813">Transport</keyword>
<proteinExistence type="inferred from homology"/>
<gene>
    <name evidence="4" type="ORF">EFA69_00935</name>
</gene>
<keyword evidence="1" id="KW-0472">Membrane</keyword>
<dbReference type="Gene3D" id="2.170.130.10">
    <property type="entry name" value="TonB-dependent receptor, plug domain"/>
    <property type="match status" value="1"/>
</dbReference>
<keyword evidence="5" id="KW-1185">Reference proteome</keyword>
<keyword evidence="1" id="KW-0998">Cell outer membrane</keyword>
<organism evidence="4 5">
    <name type="scientific">Rufibacter immobilis</name>
    <dbReference type="NCBI Taxonomy" id="1348778"/>
    <lineage>
        <taxon>Bacteria</taxon>
        <taxon>Pseudomonadati</taxon>
        <taxon>Bacteroidota</taxon>
        <taxon>Cytophagia</taxon>
        <taxon>Cytophagales</taxon>
        <taxon>Hymenobacteraceae</taxon>
        <taxon>Rufibacter</taxon>
    </lineage>
</organism>
<dbReference type="Proteomes" id="UP000271010">
    <property type="component" value="Unassembled WGS sequence"/>
</dbReference>
<dbReference type="FunFam" id="2.60.40.1120:FF:000003">
    <property type="entry name" value="Outer membrane protein Omp121"/>
    <property type="match status" value="1"/>
</dbReference>
<dbReference type="NCBIfam" id="TIGR04056">
    <property type="entry name" value="OMP_RagA_SusC"/>
    <property type="match status" value="1"/>
</dbReference>
<sequence length="1056" mass="116540">MRNLLPYPPVALMAFMLSTVPDSSLAKDSFFTAKTASKDYSAAVVLPPATPASFEEANTLPFQDNNRDVRGSVTDSTGTTLVGVTVFIKGTTTGTSTDVNGKYVLSAPENAVLVFSYIGYNSQEVAVKGRDIVNVVLRTNSSQIDEVVVVGYGTQRKISTVGAQSSVKPTELQLPVRNLSTSLGGRLAGVVSVQRSGEPGGDDADIYIRGISTFSNSLSKPLVLVDGVPRPFSDVDPEDIENFSILKDASATAVYGVRGANGVLLITTKSGTAGKPKFNVRYNEGVTRFTKVPEFADGVTYMEMANEALTTRGGQPRYSSETIEATRNQTDPYLYPNVDWYKELFNKWGSTRRLNLNINGGTDRVNYYVATSFYDEKGLYKTDQLAEYDSQVSYKRYNLTSNITLKPSSSTTVKLGVQGYLANVNYPGTSASDIFEKAFFMTPVLNPVKYPDGKMADVAASSVQNPYALLTQTGYANQWRNQLFSNLRVTQGLDFITEGLSATGMFSFDAYNYVSLRRTKTPDTWLANGRDAEGNLIYQQTRIGTEFLGYSRNNNGSRTIYNEAALNYQRDFDLHSFGGMLLFNQSDEINTQASDFETSLPFRFRGIAGRATYAFKEKYFAEVNFGYNGSENFLPSKRYGFFPSAAVGWLISEEPFFSPLKGIAQMVKLRVSHGIVGNSNIGGRRFAYLGTVASTTGYSFGKTPSNISGYDIGEYAVDVTWETAMKSNLGLDIWTVNNGLNLQVDIFHERREGIFLRRASLPAYVGMRNNPYGNVGKIDNKGIDASANYSGKLGKNFTFQLLGNITFNRNEVIENDEPNPIYPWLDRKGLKVGQRFGYVALGLFNSEEEIANSAFQAGDVRPGDIKFKDLNADGRIDAYDQAPIGYGQVPEIIYGFGFTLGYKAFTISTLFQGVGNMDIWLNGEGLIPFQQGLSRGNLFNNIHDRWTVENPNPNAFYPRLSAGTVNDNYARSTWWIANGRYLRLKTAQLSYKLPKRYTEKVKISNADIFFSGVNLLTFTPFKLWDVELGDGSDAAFPGGAMYPNVATFSIGFNLNF</sequence>
<feature type="chain" id="PRO_5017961688" evidence="2">
    <location>
        <begin position="27"/>
        <end position="1056"/>
    </location>
</feature>
<dbReference type="InterPro" id="IPR008969">
    <property type="entry name" value="CarboxyPept-like_regulatory"/>
</dbReference>
<dbReference type="InterPro" id="IPR037066">
    <property type="entry name" value="Plug_dom_sf"/>
</dbReference>
<evidence type="ECO:0000313" key="4">
    <source>
        <dbReference type="EMBL" id="RNI33019.1"/>
    </source>
</evidence>
<dbReference type="NCBIfam" id="TIGR04057">
    <property type="entry name" value="SusC_RagA_signa"/>
    <property type="match status" value="1"/>
</dbReference>
<comment type="caution">
    <text evidence="4">The sequence shown here is derived from an EMBL/GenBank/DDBJ whole genome shotgun (WGS) entry which is preliminary data.</text>
</comment>